<protein>
    <submittedName>
        <fullName evidence="1">Uncharacterized protein</fullName>
    </submittedName>
</protein>
<evidence type="ECO:0000313" key="1">
    <source>
        <dbReference type="EMBL" id="SFL19598.1"/>
    </source>
</evidence>
<dbReference type="Proteomes" id="UP000199598">
    <property type="component" value="Unassembled WGS sequence"/>
</dbReference>
<comment type="caution">
    <text evidence="1">The sequence shown here is derived from an EMBL/GenBank/DDBJ whole genome shotgun (WGS) entry which is preliminary data.</text>
</comment>
<name>A0A1I4FNW0_9HYPH</name>
<dbReference type="EMBL" id="FOSK01000021">
    <property type="protein sequence ID" value="SFL19598.1"/>
    <property type="molecule type" value="Genomic_DNA"/>
</dbReference>
<evidence type="ECO:0000313" key="2">
    <source>
        <dbReference type="Proteomes" id="UP000199598"/>
    </source>
</evidence>
<accession>A0A1I4FNW0</accession>
<sequence>MEDNIPTPELEPQQTRLRAIFDGWMTRAELAKELDVCVNTLSRRQTMRISLPCARTRRRMFYRWEAVFD</sequence>
<keyword evidence="2" id="KW-1185">Reference proteome</keyword>
<organism evidence="1 2">
    <name type="scientific">Pseudovibrio ascidiaceicola</name>
    <dbReference type="NCBI Taxonomy" id="285279"/>
    <lineage>
        <taxon>Bacteria</taxon>
        <taxon>Pseudomonadati</taxon>
        <taxon>Pseudomonadota</taxon>
        <taxon>Alphaproteobacteria</taxon>
        <taxon>Hyphomicrobiales</taxon>
        <taxon>Stappiaceae</taxon>
        <taxon>Pseudovibrio</taxon>
    </lineage>
</organism>
<proteinExistence type="predicted"/>
<reference evidence="1 2" key="1">
    <citation type="submission" date="2016-10" db="EMBL/GenBank/DDBJ databases">
        <authorList>
            <person name="Varghese N."/>
            <person name="Submissions S."/>
        </authorList>
    </citation>
    <scope>NUCLEOTIDE SEQUENCE [LARGE SCALE GENOMIC DNA]</scope>
    <source>
        <strain evidence="1 2">DSM 16392</strain>
    </source>
</reference>
<gene>
    <name evidence="1" type="ORF">SAMN04488518_12112</name>
</gene>